<gene>
    <name evidence="1" type="ORF">PHYSODRAFT_340006</name>
</gene>
<proteinExistence type="predicted"/>
<accession>G5A8E0</accession>
<keyword evidence="2" id="KW-1185">Reference proteome</keyword>
<dbReference type="RefSeq" id="XP_009536338.1">
    <property type="nucleotide sequence ID" value="XM_009538043.1"/>
</dbReference>
<dbReference type="InParanoid" id="G5A8E0"/>
<dbReference type="GeneID" id="20647834"/>
<dbReference type="AlphaFoldDB" id="G5A8E0"/>
<dbReference type="Proteomes" id="UP000002640">
    <property type="component" value="Unassembled WGS sequence"/>
</dbReference>
<evidence type="ECO:0000313" key="1">
    <source>
        <dbReference type="EMBL" id="EGZ08166.1"/>
    </source>
</evidence>
<evidence type="ECO:0000313" key="2">
    <source>
        <dbReference type="Proteomes" id="UP000002640"/>
    </source>
</evidence>
<dbReference type="KEGG" id="psoj:PHYSODRAFT_340006"/>
<reference evidence="1 2" key="1">
    <citation type="journal article" date="2006" name="Science">
        <title>Phytophthora genome sequences uncover evolutionary origins and mechanisms of pathogenesis.</title>
        <authorList>
            <person name="Tyler B.M."/>
            <person name="Tripathy S."/>
            <person name="Zhang X."/>
            <person name="Dehal P."/>
            <person name="Jiang R.H."/>
            <person name="Aerts A."/>
            <person name="Arredondo F.D."/>
            <person name="Baxter L."/>
            <person name="Bensasson D."/>
            <person name="Beynon J.L."/>
            <person name="Chapman J."/>
            <person name="Damasceno C.M."/>
            <person name="Dorrance A.E."/>
            <person name="Dou D."/>
            <person name="Dickerman A.W."/>
            <person name="Dubchak I.L."/>
            <person name="Garbelotto M."/>
            <person name="Gijzen M."/>
            <person name="Gordon S.G."/>
            <person name="Govers F."/>
            <person name="Grunwald N.J."/>
            <person name="Huang W."/>
            <person name="Ivors K.L."/>
            <person name="Jones R.W."/>
            <person name="Kamoun S."/>
            <person name="Krampis K."/>
            <person name="Lamour K.H."/>
            <person name="Lee M.K."/>
            <person name="McDonald W.H."/>
            <person name="Medina M."/>
            <person name="Meijer H.J."/>
            <person name="Nordberg E.K."/>
            <person name="Maclean D.J."/>
            <person name="Ospina-Giraldo M.D."/>
            <person name="Morris P.F."/>
            <person name="Phuntumart V."/>
            <person name="Putnam N.H."/>
            <person name="Rash S."/>
            <person name="Rose J.K."/>
            <person name="Sakihama Y."/>
            <person name="Salamov A.A."/>
            <person name="Savidor A."/>
            <person name="Scheuring C.F."/>
            <person name="Smith B.M."/>
            <person name="Sobral B.W."/>
            <person name="Terry A."/>
            <person name="Torto-Alalibo T.A."/>
            <person name="Win J."/>
            <person name="Xu Z."/>
            <person name="Zhang H."/>
            <person name="Grigoriev I.V."/>
            <person name="Rokhsar D.S."/>
            <person name="Boore J.L."/>
        </authorList>
    </citation>
    <scope>NUCLEOTIDE SEQUENCE [LARGE SCALE GENOMIC DNA]</scope>
    <source>
        <strain evidence="1 2">P6497</strain>
    </source>
</reference>
<sequence length="527" mass="58127">MTSRWTFLRPWLSQLTMKYKEMDLDYDARGPPQRMIKVYLRRAGNVPEAAFQVKCSEPWCGLFLGKEGEEMLEEKIPVRDEYLEAMRKIAAMDRSLKDGRPGLDIEIPVMLCFHAREEKTMLHLENAAKAERIIQEQWELYYDSHGGEQPVESKMLRCTFVLEPMIADLYENGQTKEMAETVGKLLDGNVWFSQVKLPLRWMRGIENDASGASAGIQSLIPRVFGSTRRSLKQANSRYRPCFKQQNSAGGFTQIGEIEISCDSSTTEASAFEQACSALKEEEAAHTVGTLAGSVEFADSVALEEMVAGDAFGAGVFAGLADVVVLVQLVTLLDSVALADVTQAGGAHVDGCGCDLGGARELVGALGLSEIELVVAVGSVVLADLLVLTGRAMFLELVLMSHSELVLPSQLMAHLELVLLSQLMAHLELVLLSQLMAHLELSVVLADAALFSELVVHSDLAVLMSLELVVLWCIEVKQLILTFKLRVQSGMYPLQFLVDDVLRCDSKCVAVVHQQSRGKTVRETFRRA</sequence>
<organism evidence="1 2">
    <name type="scientific">Phytophthora sojae (strain P6497)</name>
    <name type="common">Soybean stem and root rot agent</name>
    <name type="synonym">Phytophthora megasperma f. sp. glycines</name>
    <dbReference type="NCBI Taxonomy" id="1094619"/>
    <lineage>
        <taxon>Eukaryota</taxon>
        <taxon>Sar</taxon>
        <taxon>Stramenopiles</taxon>
        <taxon>Oomycota</taxon>
        <taxon>Peronosporomycetes</taxon>
        <taxon>Peronosporales</taxon>
        <taxon>Peronosporaceae</taxon>
        <taxon>Phytophthora</taxon>
    </lineage>
</organism>
<name>G5A8E0_PHYSP</name>
<dbReference type="EMBL" id="JH159161">
    <property type="protein sequence ID" value="EGZ08166.1"/>
    <property type="molecule type" value="Genomic_DNA"/>
</dbReference>
<protein>
    <submittedName>
        <fullName evidence="1">Uncharacterized protein</fullName>
    </submittedName>
</protein>